<keyword evidence="3" id="KW-0812">Transmembrane</keyword>
<keyword evidence="1" id="KW-1188">Viral release from host cell</keyword>
<dbReference type="GeneID" id="92939106"/>
<dbReference type="Gene3D" id="1.20.5.1230">
    <property type="entry name" value="Apolipoprotein A-I"/>
    <property type="match status" value="1"/>
</dbReference>
<evidence type="ECO:0000256" key="1">
    <source>
        <dbReference type="ARBA" id="ARBA00022612"/>
    </source>
</evidence>
<feature type="transmembrane region" description="Helical" evidence="3">
    <location>
        <begin position="562"/>
        <end position="580"/>
    </location>
</feature>
<dbReference type="Proteomes" id="UP000033052">
    <property type="component" value="Chromosome"/>
</dbReference>
<evidence type="ECO:0000256" key="2">
    <source>
        <dbReference type="SAM" id="Coils"/>
    </source>
</evidence>
<feature type="coiled-coil region" evidence="2">
    <location>
        <begin position="1467"/>
        <end position="1497"/>
    </location>
</feature>
<dbReference type="KEGG" id="cld:CLSPO_c24410"/>
<feature type="coiled-coil region" evidence="2">
    <location>
        <begin position="870"/>
        <end position="901"/>
    </location>
</feature>
<dbReference type="SUPFAM" id="SSF58113">
    <property type="entry name" value="Apolipoprotein A-I"/>
    <property type="match status" value="1"/>
</dbReference>
<feature type="domain" description="Phage tail tape measure protein" evidence="4">
    <location>
        <begin position="271"/>
        <end position="469"/>
    </location>
</feature>
<proteinExistence type="predicted"/>
<evidence type="ECO:0000313" key="6">
    <source>
        <dbReference type="Proteomes" id="UP000033052"/>
    </source>
</evidence>
<dbReference type="PANTHER" id="PTHR37813">
    <property type="entry name" value="FELS-2 PROPHAGE PROTEIN"/>
    <property type="match status" value="1"/>
</dbReference>
<accession>A0A7U4JPY9</accession>
<dbReference type="RefSeq" id="WP_033060253.1">
    <property type="nucleotide sequence ID" value="NZ_CP009225.1"/>
</dbReference>
<feature type="transmembrane region" description="Helical" evidence="3">
    <location>
        <begin position="621"/>
        <end position="642"/>
    </location>
</feature>
<sequence length="1795" mass="200511">MAEDVGSLVVKVAMDNSNFQQGIQNLNRSMRVIQSEFKNATSGLKDHGKGLDGLKSKQEMLGRSIDVQSKIVEQYKDRLKKSKETLSKNSEAQVKLKEKVEAAKNAYEQSKKVLGENDDKTKELKKSYEQLSDKYSKNEEKLRNNVKAIDNWTVKANSAEAKLKELKSEYGATGEKIEELKNKLSGANKEVEKQVSKFEKLSTKLNGIGKKFESVGKKMESVGKDMSAKISAPIAGIGVLASKIGMDFEASMSNVSALSGNTGKDLKQLETAARNAGASTSKSAKDAADALGYMALAGYDNKQMMEALMPVLRLSEAGNLDLARTSDLVTDSLSSLGKSTKDLPVYLDQVAKTAASSNTNIDALMEGLIVCGGTVKNLNVPLDEANTLLGTLANRGIKGSEAGNSFNSILINLTSGAGQAGEAMEKLGLSAFDSNGKFKGVTNVLLELKEKTKNMTEEQRNMYLAMIGGKTQITTLQALLSGVGEEYGDLRGKIQDSNGALNDMAITMQDNNKGSITQLKSALEELGIKIYDILKPKIAAITKKLQEWTDKLNNLTPAQQQTIVKIAGMVAAIGFLLLIGGKLAKGIGNICKAFSTVSGAIAVARTGAEAATPAIGALAKVFALLNLKIILIAAAIGGLIYAGKKVYDYFSSDCVKSVDLFADKTEKTAQRVKAANGQMVTVYGQTTTKISEGTKKAVGSYMELDKEASKSLMNVNSNSLKFTDDAKKNVINNFNEMSKKSSNYSKEAKDKMILDFKNLANNTGTLTEQNKNNILNKYTQMVNGCKNLTDKQKQDTIKKFKTTLEQSTAITEQQKNNLISKYKQMATQINTGFDKQYKDRTTKLQKFFTTTNALSDKEKQAILQKEKKYNDQKKASVNEYSKKIQDILQKASNEKKSLTADEVQQINRYQELMKNNAIKSLSESEKESKVIIERIKSYNGRMSAEQASDVIKNAEKQRVKSVDEANKQFVETKNNIENMRDVTGTITAEQADRMIKEAEKQRDGSVKKAGELKQGVVTKVKEMNSTVIKDVDTSDGHIKSTWEKTKETVSTKAQEMKNAVVTAFEQKKKEVGDKCAEIKSTVSTKWDEIVEWFNTLPSRLREKAHTMFESMRQGINEKMASVKQSATDIGESIKNAFTDIPGKMKNIGHDIMEGLKNGIRNKINDVKEAASEAARAAEERVKTALDIHSPSRVMMELGKYTSQGLALGILEDLDKVEKAATLAAQTIKDITEGKLSDVKVKTNTNDREMKDRLARQLNWGANNKAEYQKYLEFINKLNKEEVEKSKEYLKEDYENRVKSVENRLRILKNENSIELQTEKSRIDSQIAYYQKLQRNTKDKKAKTNYANQIASLRQYQKQVLNTTKANQNAQISSLERSKRALEEYYKDGLNLLDKREKDVKKSLKVQENVFKDLMITYDTAIKTLSIKTGDLIQDLENQEAIVVVQSKKVEDLRKRYEDLAYIFGVTADETIKAREEFEKARVELENMANAVSEASKKIADDINKFQKTIMDALKERYTDELKLQEESINTEIKNLEKWKDESINRINSVYDAKIKAIDDELKALDEAEKEKERQEKDNEDLDKINKLKLAIEYEHDEFNKEQLEKELEKAISDRNDRLEKQALEDKKEALKNQKDTLEEKKKNEVQNITDIFNAEKILNENRLAELKKFYDEKTKEASLQAESEKMIMDKSQKDIIDLLHSYSKEYLMAGNTLGEQLVEGFKPKVREIKDMISSINKEIASARDNALQAQSTARSITNNNVTNNANKTNNFNVNVQGSSASRDIESTINKLAFTI</sequence>
<feature type="coiled-coil region" evidence="2">
    <location>
        <begin position="944"/>
        <end position="1008"/>
    </location>
</feature>
<reference evidence="5 6" key="1">
    <citation type="journal article" date="2015" name="PLoS ONE">
        <title>A universal mariner transposon system for forward genetic studies in the genus clostridium.</title>
        <authorList>
            <person name="Zhang Y."/>
            <person name="Grosse-Honebrink A."/>
            <person name="Minton N.P."/>
        </authorList>
    </citation>
    <scope>NUCLEOTIDE SEQUENCE [LARGE SCALE GENOMIC DNA]</scope>
    <source>
        <strain evidence="5 6">NCIMB 10696</strain>
    </source>
</reference>
<dbReference type="NCBIfam" id="TIGR01760">
    <property type="entry name" value="tape_meas_TP901"/>
    <property type="match status" value="1"/>
</dbReference>
<feature type="coiled-coil region" evidence="2">
    <location>
        <begin position="1521"/>
        <end position="1647"/>
    </location>
</feature>
<feature type="coiled-coil region" evidence="2">
    <location>
        <begin position="72"/>
        <end position="201"/>
    </location>
</feature>
<dbReference type="EMBL" id="CP009225">
    <property type="protein sequence ID" value="AKC63161.1"/>
    <property type="molecule type" value="Genomic_DNA"/>
</dbReference>
<dbReference type="SUPFAM" id="SSF57997">
    <property type="entry name" value="Tropomyosin"/>
    <property type="match status" value="1"/>
</dbReference>
<keyword evidence="3" id="KW-0472">Membrane</keyword>
<organism evidence="5 6">
    <name type="scientific">Clostridium sporogenes</name>
    <dbReference type="NCBI Taxonomy" id="1509"/>
    <lineage>
        <taxon>Bacteria</taxon>
        <taxon>Bacillati</taxon>
        <taxon>Bacillota</taxon>
        <taxon>Clostridia</taxon>
        <taxon>Eubacteriales</taxon>
        <taxon>Clostridiaceae</taxon>
        <taxon>Clostridium</taxon>
    </lineage>
</organism>
<dbReference type="Gene3D" id="1.10.287.1490">
    <property type="match status" value="1"/>
</dbReference>
<name>A0A7U4JPY9_CLOSG</name>
<gene>
    <name evidence="5" type="ORF">CLSPO_c24410</name>
</gene>
<keyword evidence="3" id="KW-1133">Transmembrane helix</keyword>
<dbReference type="PANTHER" id="PTHR37813:SF1">
    <property type="entry name" value="FELS-2 PROPHAGE PROTEIN"/>
    <property type="match status" value="1"/>
</dbReference>
<evidence type="ECO:0000256" key="3">
    <source>
        <dbReference type="SAM" id="Phobius"/>
    </source>
</evidence>
<keyword evidence="2" id="KW-0175">Coiled coil</keyword>
<dbReference type="Pfam" id="PF10145">
    <property type="entry name" value="PhageMin_Tail"/>
    <property type="match status" value="1"/>
</dbReference>
<evidence type="ECO:0000313" key="5">
    <source>
        <dbReference type="EMBL" id="AKC63161.1"/>
    </source>
</evidence>
<dbReference type="InterPro" id="IPR010090">
    <property type="entry name" value="Phage_tape_meas"/>
</dbReference>
<evidence type="ECO:0000259" key="4">
    <source>
        <dbReference type="Pfam" id="PF10145"/>
    </source>
</evidence>
<protein>
    <submittedName>
        <fullName evidence="5">Tape measure protein</fullName>
    </submittedName>
</protein>